<name>A0A6N8JGZ1_9BACT</name>
<evidence type="ECO:0000313" key="2">
    <source>
        <dbReference type="EMBL" id="MVT43606.1"/>
    </source>
</evidence>
<gene>
    <name evidence="2" type="ORF">GO495_23620</name>
</gene>
<evidence type="ECO:0000313" key="3">
    <source>
        <dbReference type="Proteomes" id="UP000468388"/>
    </source>
</evidence>
<evidence type="ECO:0000259" key="1">
    <source>
        <dbReference type="Pfam" id="PF20409"/>
    </source>
</evidence>
<dbReference type="Pfam" id="PF20409">
    <property type="entry name" value="SnoaL_5"/>
    <property type="match status" value="1"/>
</dbReference>
<dbReference type="OrthoDB" id="336094at2"/>
<organism evidence="2 3">
    <name type="scientific">Chitinophaga oryziterrae</name>
    <dbReference type="NCBI Taxonomy" id="1031224"/>
    <lineage>
        <taxon>Bacteria</taxon>
        <taxon>Pseudomonadati</taxon>
        <taxon>Bacteroidota</taxon>
        <taxon>Chitinophagia</taxon>
        <taxon>Chitinophagales</taxon>
        <taxon>Chitinophagaceae</taxon>
        <taxon>Chitinophaga</taxon>
    </lineage>
</organism>
<keyword evidence="3" id="KW-1185">Reference proteome</keyword>
<accession>A0A6N8JGZ1</accession>
<comment type="caution">
    <text evidence="2">The sequence shown here is derived from an EMBL/GenBank/DDBJ whole genome shotgun (WGS) entry which is preliminary data.</text>
</comment>
<reference evidence="2 3" key="1">
    <citation type="submission" date="2019-12" db="EMBL/GenBank/DDBJ databases">
        <title>The draft genomic sequence of strain Chitinophaga oryziterrae JCM 16595.</title>
        <authorList>
            <person name="Zhang X."/>
        </authorList>
    </citation>
    <scope>NUCLEOTIDE SEQUENCE [LARGE SCALE GENOMIC DNA]</scope>
    <source>
        <strain evidence="2 3">JCM 16595</strain>
    </source>
</reference>
<dbReference type="AlphaFoldDB" id="A0A6N8JGZ1"/>
<dbReference type="Proteomes" id="UP000468388">
    <property type="component" value="Unassembled WGS sequence"/>
</dbReference>
<protein>
    <submittedName>
        <fullName evidence="2">Nuclear transport factor 2 family protein</fullName>
    </submittedName>
</protein>
<dbReference type="RefSeq" id="WP_157302378.1">
    <property type="nucleotide sequence ID" value="NZ_BAAAZB010000021.1"/>
</dbReference>
<dbReference type="Gene3D" id="3.10.450.50">
    <property type="match status" value="1"/>
</dbReference>
<proteinExistence type="predicted"/>
<dbReference type="InterPro" id="IPR046860">
    <property type="entry name" value="SnoaL_5"/>
</dbReference>
<dbReference type="SUPFAM" id="SSF54427">
    <property type="entry name" value="NTF2-like"/>
    <property type="match status" value="1"/>
</dbReference>
<sequence>MTTQQIATKLAAFCAKGEFEKAQKELYAEDVVSIEPFATPAFEKETKGLAAVNEKIRQFMSMVEEVFAVKVSEPIVAGNSFAFTMDMDVRMKGRDRETMSEVCVYVTKDGKVISEQFFF</sequence>
<dbReference type="EMBL" id="WRXO01000008">
    <property type="protein sequence ID" value="MVT43606.1"/>
    <property type="molecule type" value="Genomic_DNA"/>
</dbReference>
<feature type="domain" description="SnoaL-like" evidence="1">
    <location>
        <begin position="1"/>
        <end position="119"/>
    </location>
</feature>
<dbReference type="InterPro" id="IPR032710">
    <property type="entry name" value="NTF2-like_dom_sf"/>
</dbReference>